<evidence type="ECO:0000313" key="5">
    <source>
        <dbReference type="Proteomes" id="UP001596250"/>
    </source>
</evidence>
<dbReference type="PROSITE" id="PS51257">
    <property type="entry name" value="PROKAR_LIPOPROTEIN"/>
    <property type="match status" value="1"/>
</dbReference>
<dbReference type="EMBL" id="JBHSQV010000010">
    <property type="protein sequence ID" value="MFC5985214.1"/>
    <property type="molecule type" value="Genomic_DNA"/>
</dbReference>
<feature type="compositionally biased region" description="Gly residues" evidence="1">
    <location>
        <begin position="89"/>
        <end position="101"/>
    </location>
</feature>
<dbReference type="InterPro" id="IPR003709">
    <property type="entry name" value="VanY-like_core_dom"/>
</dbReference>
<sequence>MYQKHKRIAAALALAALLTVGAGCSMNDNANSLDNGNESAQGNQNENQPSPIVENSTGEDASSDNNAGQIEEEPDEKAPSENESETDSNGGGSSGHPGTGGVEQQIQVASEPESVAVLVNKQSMLPDDYEPDDLVYPDVPFIFDEMLDKRKMRKEAAEALESMFAAAEQDGIYLAGVSGYRSRATQESLYNNYVARDGKEAADMYSAQPGHSEHQTGLAMDVSGSTGQCAAQDCFGDTEEAKWLADHAHEHGFIIRYPLGKEEITGYQYEPWHLRYVGEDIAADIYEQQITLEEYLGEAVPVDHAGS</sequence>
<dbReference type="Pfam" id="PF02557">
    <property type="entry name" value="VanY"/>
    <property type="match status" value="1"/>
</dbReference>
<keyword evidence="4" id="KW-0645">Protease</keyword>
<organism evidence="4 5">
    <name type="scientific">Marinicrinis lubricantis</name>
    <dbReference type="NCBI Taxonomy" id="2086470"/>
    <lineage>
        <taxon>Bacteria</taxon>
        <taxon>Bacillati</taxon>
        <taxon>Bacillota</taxon>
        <taxon>Bacilli</taxon>
        <taxon>Bacillales</taxon>
        <taxon>Paenibacillaceae</taxon>
    </lineage>
</organism>
<evidence type="ECO:0000256" key="2">
    <source>
        <dbReference type="SAM" id="SignalP"/>
    </source>
</evidence>
<name>A0ABW1IJJ4_9BACL</name>
<keyword evidence="2" id="KW-0732">Signal</keyword>
<protein>
    <submittedName>
        <fullName evidence="4">D-alanyl-D-alanine carboxypeptidase family protein</fullName>
    </submittedName>
</protein>
<accession>A0ABW1IJJ4</accession>
<comment type="caution">
    <text evidence="4">The sequence shown here is derived from an EMBL/GenBank/DDBJ whole genome shotgun (WGS) entry which is preliminary data.</text>
</comment>
<keyword evidence="4" id="KW-0121">Carboxypeptidase</keyword>
<dbReference type="InterPro" id="IPR052179">
    <property type="entry name" value="DD-CPase-like"/>
</dbReference>
<dbReference type="SUPFAM" id="SSF55166">
    <property type="entry name" value="Hedgehog/DD-peptidase"/>
    <property type="match status" value="1"/>
</dbReference>
<dbReference type="PANTHER" id="PTHR34385">
    <property type="entry name" value="D-ALANYL-D-ALANINE CARBOXYPEPTIDASE"/>
    <property type="match status" value="1"/>
</dbReference>
<dbReference type="InterPro" id="IPR009045">
    <property type="entry name" value="Zn_M74/Hedgehog-like"/>
</dbReference>
<evidence type="ECO:0000259" key="3">
    <source>
        <dbReference type="Pfam" id="PF02557"/>
    </source>
</evidence>
<dbReference type="PANTHER" id="PTHR34385:SF1">
    <property type="entry name" value="PEPTIDOGLYCAN L-ALANYL-D-GLUTAMATE ENDOPEPTIDASE CWLK"/>
    <property type="match status" value="1"/>
</dbReference>
<dbReference type="Proteomes" id="UP001596250">
    <property type="component" value="Unassembled WGS sequence"/>
</dbReference>
<feature type="chain" id="PRO_5046753534" evidence="2">
    <location>
        <begin position="23"/>
        <end position="307"/>
    </location>
</feature>
<dbReference type="InterPro" id="IPR058193">
    <property type="entry name" value="VanY/YodJ_core_dom"/>
</dbReference>
<feature type="domain" description="D-alanyl-D-alanine carboxypeptidase-like core" evidence="3">
    <location>
        <begin position="150"/>
        <end position="278"/>
    </location>
</feature>
<reference evidence="5" key="1">
    <citation type="journal article" date="2019" name="Int. J. Syst. Evol. Microbiol.">
        <title>The Global Catalogue of Microorganisms (GCM) 10K type strain sequencing project: providing services to taxonomists for standard genome sequencing and annotation.</title>
        <authorList>
            <consortium name="The Broad Institute Genomics Platform"/>
            <consortium name="The Broad Institute Genome Sequencing Center for Infectious Disease"/>
            <person name="Wu L."/>
            <person name="Ma J."/>
        </authorList>
    </citation>
    <scope>NUCLEOTIDE SEQUENCE [LARGE SCALE GENOMIC DNA]</scope>
    <source>
        <strain evidence="5">CCM 8749</strain>
    </source>
</reference>
<gene>
    <name evidence="4" type="ORF">ACFPXP_01845</name>
</gene>
<feature type="signal peptide" evidence="2">
    <location>
        <begin position="1"/>
        <end position="22"/>
    </location>
</feature>
<proteinExistence type="predicted"/>
<dbReference type="CDD" id="cd14852">
    <property type="entry name" value="LD-carboxypeptidase"/>
    <property type="match status" value="1"/>
</dbReference>
<evidence type="ECO:0000313" key="4">
    <source>
        <dbReference type="EMBL" id="MFC5985214.1"/>
    </source>
</evidence>
<evidence type="ECO:0000256" key="1">
    <source>
        <dbReference type="SAM" id="MobiDB-lite"/>
    </source>
</evidence>
<dbReference type="RefSeq" id="WP_379891833.1">
    <property type="nucleotide sequence ID" value="NZ_CBCSCT010000003.1"/>
</dbReference>
<keyword evidence="5" id="KW-1185">Reference proteome</keyword>
<keyword evidence="4" id="KW-0378">Hydrolase</keyword>
<feature type="compositionally biased region" description="Polar residues" evidence="1">
    <location>
        <begin position="29"/>
        <end position="68"/>
    </location>
</feature>
<dbReference type="Gene3D" id="3.30.1380.10">
    <property type="match status" value="1"/>
</dbReference>
<dbReference type="GO" id="GO:0004180">
    <property type="term" value="F:carboxypeptidase activity"/>
    <property type="evidence" value="ECO:0007669"/>
    <property type="project" value="UniProtKB-KW"/>
</dbReference>
<feature type="region of interest" description="Disordered" evidence="1">
    <location>
        <begin position="29"/>
        <end position="110"/>
    </location>
</feature>